<evidence type="ECO:0000256" key="1">
    <source>
        <dbReference type="ARBA" id="ARBA00004651"/>
    </source>
</evidence>
<keyword evidence="6 8" id="KW-0472">Membrane</keyword>
<feature type="region of interest" description="Disordered" evidence="7">
    <location>
        <begin position="398"/>
        <end position="448"/>
    </location>
</feature>
<dbReference type="InterPro" id="IPR011701">
    <property type="entry name" value="MFS"/>
</dbReference>
<dbReference type="Proteomes" id="UP001199054">
    <property type="component" value="Unassembled WGS sequence"/>
</dbReference>
<gene>
    <name evidence="10" type="ORF">LG632_06415</name>
</gene>
<feature type="transmembrane region" description="Helical" evidence="8">
    <location>
        <begin position="286"/>
        <end position="304"/>
    </location>
</feature>
<dbReference type="PANTHER" id="PTHR23517:SF2">
    <property type="entry name" value="MULTIDRUG RESISTANCE PROTEIN MDTH"/>
    <property type="match status" value="1"/>
</dbReference>
<dbReference type="SUPFAM" id="SSF103473">
    <property type="entry name" value="MFS general substrate transporter"/>
    <property type="match status" value="1"/>
</dbReference>
<reference evidence="10 11" key="1">
    <citation type="submission" date="2021-10" db="EMBL/GenBank/DDBJ databases">
        <title>Streptomyces sp. strain SMC 277, a novel streptomycete isolated from soil.</title>
        <authorList>
            <person name="Chanama M."/>
        </authorList>
    </citation>
    <scope>NUCLEOTIDE SEQUENCE [LARGE SCALE GENOMIC DNA]</scope>
    <source>
        <strain evidence="10 11">SMC 277</strain>
    </source>
</reference>
<evidence type="ECO:0000256" key="7">
    <source>
        <dbReference type="SAM" id="MobiDB-lite"/>
    </source>
</evidence>
<evidence type="ECO:0000313" key="10">
    <source>
        <dbReference type="EMBL" id="MCB5179019.1"/>
    </source>
</evidence>
<sequence>MNASLPTAVTAIAFLARAGQLGLFSAEVLILLDRQVGEDRIGLVMAAAAAGGALAQLAAGRWGHRVRATRMTLLGTGLQSAGCLVFATPASWPVLAGADFLLMAGSALTSTGLRATLAAPPPGGREPGPGALERAYGRLTAAQMLGALAGPLGAGAVLVHGTAWAAWAATAVTLAATAVAGAADRRRGSLPAPPVAARPPGPGPDRRPDGPAGPAAPLWPLWPLLVLLFGITALYGGYAVVWAVYLRELGAQDLLIAWSAACLALPALVLSPRAGAVLPRVPRTRLIRCAALVLGACACLYPLLGSVAAALALSLAEGVLLAVALPLVSAQVARRAPEGRTARAFGLLGTADALGSGVGTALGGALLAQGGAGEAFRFSGLLCLLCAAASALPVRLRPPAPDAAPSPSPSPSPSPCASSSPSSLSSSSSSSSSSSEIGRSPHVSRPSP</sequence>
<protein>
    <submittedName>
        <fullName evidence="10">MFS transporter</fullName>
    </submittedName>
</protein>
<name>A0ABS8B353_9ACTN</name>
<feature type="transmembrane region" description="Helical" evidence="8">
    <location>
        <begin position="71"/>
        <end position="94"/>
    </location>
</feature>
<dbReference type="InterPro" id="IPR036259">
    <property type="entry name" value="MFS_trans_sf"/>
</dbReference>
<feature type="region of interest" description="Disordered" evidence="7">
    <location>
        <begin position="185"/>
        <end position="212"/>
    </location>
</feature>
<comment type="caution">
    <text evidence="10">The sequence shown here is derived from an EMBL/GenBank/DDBJ whole genome shotgun (WGS) entry which is preliminary data.</text>
</comment>
<organism evidence="10 11">
    <name type="scientific">Streptomyces antimicrobicus</name>
    <dbReference type="NCBI Taxonomy" id="2883108"/>
    <lineage>
        <taxon>Bacteria</taxon>
        <taxon>Bacillati</taxon>
        <taxon>Actinomycetota</taxon>
        <taxon>Actinomycetes</taxon>
        <taxon>Kitasatosporales</taxon>
        <taxon>Streptomycetaceae</taxon>
        <taxon>Streptomyces</taxon>
    </lineage>
</organism>
<evidence type="ECO:0000256" key="6">
    <source>
        <dbReference type="ARBA" id="ARBA00023136"/>
    </source>
</evidence>
<feature type="transmembrane region" description="Helical" evidence="8">
    <location>
        <begin position="221"/>
        <end position="243"/>
    </location>
</feature>
<feature type="transmembrane region" description="Helical" evidence="8">
    <location>
        <begin position="42"/>
        <end position="59"/>
    </location>
</feature>
<dbReference type="Pfam" id="PF07690">
    <property type="entry name" value="MFS_1"/>
    <property type="match status" value="1"/>
</dbReference>
<dbReference type="PRINTS" id="PR01036">
    <property type="entry name" value="TCRTETB"/>
</dbReference>
<dbReference type="PROSITE" id="PS50850">
    <property type="entry name" value="MFS"/>
    <property type="match status" value="1"/>
</dbReference>
<evidence type="ECO:0000256" key="2">
    <source>
        <dbReference type="ARBA" id="ARBA00022448"/>
    </source>
</evidence>
<evidence type="ECO:0000256" key="3">
    <source>
        <dbReference type="ARBA" id="ARBA00022475"/>
    </source>
</evidence>
<feature type="compositionally biased region" description="Pro residues" evidence="7">
    <location>
        <begin position="191"/>
        <end position="203"/>
    </location>
</feature>
<keyword evidence="2" id="KW-0813">Transport</keyword>
<evidence type="ECO:0000256" key="4">
    <source>
        <dbReference type="ARBA" id="ARBA00022692"/>
    </source>
</evidence>
<proteinExistence type="predicted"/>
<evidence type="ECO:0000259" key="9">
    <source>
        <dbReference type="PROSITE" id="PS50850"/>
    </source>
</evidence>
<dbReference type="EMBL" id="JAJAUY010000015">
    <property type="protein sequence ID" value="MCB5179019.1"/>
    <property type="molecule type" value="Genomic_DNA"/>
</dbReference>
<keyword evidence="5 8" id="KW-1133">Transmembrane helix</keyword>
<dbReference type="InterPro" id="IPR050171">
    <property type="entry name" value="MFS_Transporters"/>
</dbReference>
<keyword evidence="11" id="KW-1185">Reference proteome</keyword>
<accession>A0ABS8B353</accession>
<feature type="transmembrane region" description="Helical" evidence="8">
    <location>
        <begin position="164"/>
        <end position="183"/>
    </location>
</feature>
<evidence type="ECO:0000313" key="11">
    <source>
        <dbReference type="Proteomes" id="UP001199054"/>
    </source>
</evidence>
<keyword evidence="3" id="KW-1003">Cell membrane</keyword>
<feature type="domain" description="Major facilitator superfamily (MFS) profile" evidence="9">
    <location>
        <begin position="216"/>
        <end position="448"/>
    </location>
</feature>
<dbReference type="PANTHER" id="PTHR23517">
    <property type="entry name" value="RESISTANCE PROTEIN MDTM, PUTATIVE-RELATED-RELATED"/>
    <property type="match status" value="1"/>
</dbReference>
<dbReference type="RefSeq" id="WP_226725840.1">
    <property type="nucleotide sequence ID" value="NZ_JAJAUY010000015.1"/>
</dbReference>
<evidence type="ECO:0000256" key="8">
    <source>
        <dbReference type="SAM" id="Phobius"/>
    </source>
</evidence>
<feature type="compositionally biased region" description="Pro residues" evidence="7">
    <location>
        <begin position="398"/>
        <end position="414"/>
    </location>
</feature>
<dbReference type="Gene3D" id="1.20.1250.20">
    <property type="entry name" value="MFS general substrate transporter like domains"/>
    <property type="match status" value="2"/>
</dbReference>
<feature type="transmembrane region" description="Helical" evidence="8">
    <location>
        <begin position="255"/>
        <end position="274"/>
    </location>
</feature>
<feature type="compositionally biased region" description="Low complexity" evidence="7">
    <location>
        <begin position="415"/>
        <end position="435"/>
    </location>
</feature>
<evidence type="ECO:0000256" key="5">
    <source>
        <dbReference type="ARBA" id="ARBA00022989"/>
    </source>
</evidence>
<comment type="subcellular location">
    <subcellularLocation>
        <location evidence="1">Cell membrane</location>
        <topology evidence="1">Multi-pass membrane protein</topology>
    </subcellularLocation>
</comment>
<keyword evidence="4 8" id="KW-0812">Transmembrane</keyword>
<dbReference type="InterPro" id="IPR020846">
    <property type="entry name" value="MFS_dom"/>
</dbReference>